<dbReference type="AlphaFoldDB" id="H8G5X7"/>
<sequence length="91" mass="10370">MQPYLWQQAEKYRHVYDTAKWYPIRAGVEFDTLCGITVAPTTKDLIPGLWLDPTCHECERGLAELAGWPPERLEQLRSIQAGRRPGDAADT</sequence>
<accession>H8G5X7</accession>
<name>H8G5X7_9PSEU</name>
<dbReference type="EMBL" id="CM001466">
    <property type="protein sequence ID" value="EHY91254.1"/>
    <property type="molecule type" value="Genomic_DNA"/>
</dbReference>
<dbReference type="RefSeq" id="WP_005445159.1">
    <property type="nucleotide sequence ID" value="NZ_CM001466.1"/>
</dbReference>
<dbReference type="InterPro" id="IPR031795">
    <property type="entry name" value="Zf-HC3"/>
</dbReference>
<dbReference type="OrthoDB" id="3556580at2"/>
<proteinExistence type="predicted"/>
<dbReference type="HOGENOM" id="CLU_171107_0_0_11"/>
<dbReference type="Pfam" id="PF16827">
    <property type="entry name" value="zf-HC3"/>
    <property type="match status" value="1"/>
</dbReference>
<gene>
    <name evidence="1" type="ORF">SacazDRAFT_04414</name>
</gene>
<dbReference type="Proteomes" id="UP000004705">
    <property type="component" value="Chromosome"/>
</dbReference>
<evidence type="ECO:0000313" key="1">
    <source>
        <dbReference type="EMBL" id="EHY91254.1"/>
    </source>
</evidence>
<dbReference type="Gene3D" id="2.30.30.990">
    <property type="entry name" value="Malonyl-[acyl-carrier protein] O-methyltransferase, zinc-finger motif"/>
    <property type="match status" value="1"/>
</dbReference>
<protein>
    <submittedName>
        <fullName evidence="1">Uncharacterized protein</fullName>
    </submittedName>
</protein>
<reference evidence="1 2" key="1">
    <citation type="journal article" date="2012" name="Stand. Genomic Sci.">
        <title>Genome sequence of the soil bacterium Saccharomonospora azurea type strain (NA-128(T)).</title>
        <authorList>
            <person name="Klenk H.P."/>
            <person name="Held B."/>
            <person name="Lucas S."/>
            <person name="Lapidus A."/>
            <person name="Copeland A."/>
            <person name="Hammon N."/>
            <person name="Pitluck S."/>
            <person name="Goodwin L.A."/>
            <person name="Han C."/>
            <person name="Tapia R."/>
            <person name="Brambilla E.M."/>
            <person name="Potter G."/>
            <person name="Land M."/>
            <person name="Ivanova N."/>
            <person name="Rohde M."/>
            <person name="Goker M."/>
            <person name="Detter J.C."/>
            <person name="Kyrpides N.C."/>
            <person name="Woyke T."/>
        </authorList>
    </citation>
    <scope>NUCLEOTIDE SEQUENCE [LARGE SCALE GENOMIC DNA]</scope>
    <source>
        <strain evidence="1 2">NA-128</strain>
    </source>
</reference>
<evidence type="ECO:0000313" key="2">
    <source>
        <dbReference type="Proteomes" id="UP000004705"/>
    </source>
</evidence>
<organism evidence="1 2">
    <name type="scientific">Saccharomonospora azurea NA-128</name>
    <dbReference type="NCBI Taxonomy" id="882081"/>
    <lineage>
        <taxon>Bacteria</taxon>
        <taxon>Bacillati</taxon>
        <taxon>Actinomycetota</taxon>
        <taxon>Actinomycetes</taxon>
        <taxon>Pseudonocardiales</taxon>
        <taxon>Pseudonocardiaceae</taxon>
        <taxon>Saccharomonospora</taxon>
    </lineage>
</organism>
<keyword evidence="2" id="KW-1185">Reference proteome</keyword>